<comment type="caution">
    <text evidence="13">The sequence shown here is derived from an EMBL/GenBank/DDBJ whole genome shotgun (WGS) entry which is preliminary data.</text>
</comment>
<dbReference type="CDD" id="cd04038">
    <property type="entry name" value="C2_ArfGAP"/>
    <property type="match status" value="1"/>
</dbReference>
<evidence type="ECO:0000256" key="9">
    <source>
        <dbReference type="ARBA" id="ARBA00023136"/>
    </source>
</evidence>
<evidence type="ECO:0000256" key="6">
    <source>
        <dbReference type="ARBA" id="ARBA00022723"/>
    </source>
</evidence>
<dbReference type="InterPro" id="IPR006912">
    <property type="entry name" value="Harbinger_derived_prot"/>
</dbReference>
<evidence type="ECO:0000256" key="10">
    <source>
        <dbReference type="ARBA" id="ARBA00023242"/>
    </source>
</evidence>
<dbReference type="InterPro" id="IPR044562">
    <property type="entry name" value="CAR1-11"/>
</dbReference>
<keyword evidence="7" id="KW-0106">Calcium</keyword>
<comment type="similarity">
    <text evidence="11">Belongs to the plant CAR protein family.</text>
</comment>
<feature type="domain" description="C2" evidence="12">
    <location>
        <begin position="189"/>
        <end position="306"/>
    </location>
</feature>
<dbReference type="PANTHER" id="PTHR45933:SF20">
    <property type="entry name" value="OS07G0108400 PROTEIN"/>
    <property type="match status" value="1"/>
</dbReference>
<dbReference type="InterPro" id="IPR000008">
    <property type="entry name" value="C2_dom"/>
</dbReference>
<evidence type="ECO:0000259" key="12">
    <source>
        <dbReference type="PROSITE" id="PS50004"/>
    </source>
</evidence>
<dbReference type="GO" id="GO:0005634">
    <property type="term" value="C:nucleus"/>
    <property type="evidence" value="ECO:0007669"/>
    <property type="project" value="UniProtKB-SubCell"/>
</dbReference>
<dbReference type="SUPFAM" id="SSF49562">
    <property type="entry name" value="C2 domain (Calcium/lipid-binding domain, CaLB)"/>
    <property type="match status" value="1"/>
</dbReference>
<proteinExistence type="inferred from homology"/>
<keyword evidence="3" id="KW-0343">GTPase activation</keyword>
<evidence type="ECO:0000256" key="11">
    <source>
        <dbReference type="ARBA" id="ARBA00024037"/>
    </source>
</evidence>
<dbReference type="GO" id="GO:0005096">
    <property type="term" value="F:GTPase activator activity"/>
    <property type="evidence" value="ECO:0007669"/>
    <property type="project" value="UniProtKB-KW"/>
</dbReference>
<reference evidence="13" key="1">
    <citation type="submission" date="2023-07" db="EMBL/GenBank/DDBJ databases">
        <title>A chromosome-level genome assembly of Lolium multiflorum.</title>
        <authorList>
            <person name="Chen Y."/>
            <person name="Copetti D."/>
            <person name="Kolliker R."/>
            <person name="Studer B."/>
        </authorList>
    </citation>
    <scope>NUCLEOTIDE SEQUENCE</scope>
    <source>
        <strain evidence="13">02402/16</strain>
        <tissue evidence="13">Leaf</tissue>
    </source>
</reference>
<dbReference type="Pfam" id="PF00168">
    <property type="entry name" value="C2"/>
    <property type="match status" value="1"/>
</dbReference>
<keyword evidence="10" id="KW-0539">Nucleus</keyword>
<name>A0AAD8TII2_LOLMU</name>
<dbReference type="EMBL" id="JAUUTY010000002">
    <property type="protein sequence ID" value="KAK1682327.1"/>
    <property type="molecule type" value="Genomic_DNA"/>
</dbReference>
<keyword evidence="14" id="KW-1185">Reference proteome</keyword>
<dbReference type="GO" id="GO:0009738">
    <property type="term" value="P:abscisic acid-activated signaling pathway"/>
    <property type="evidence" value="ECO:0007669"/>
    <property type="project" value="UniProtKB-KW"/>
</dbReference>
<keyword evidence="5" id="KW-0938">Abscisic acid signaling pathway</keyword>
<evidence type="ECO:0000256" key="3">
    <source>
        <dbReference type="ARBA" id="ARBA00022468"/>
    </source>
</evidence>
<keyword evidence="8" id="KW-0446">Lipid-binding</keyword>
<comment type="subcellular location">
    <subcellularLocation>
        <location evidence="2">Cell membrane</location>
    </subcellularLocation>
    <subcellularLocation>
        <location evidence="1">Nucleus</location>
    </subcellularLocation>
</comment>
<keyword evidence="4" id="KW-1003">Cell membrane</keyword>
<protein>
    <recommendedName>
        <fullName evidence="12">C2 domain-containing protein</fullName>
    </recommendedName>
</protein>
<gene>
    <name evidence="13" type="ORF">QYE76_043175</name>
</gene>
<dbReference type="AlphaFoldDB" id="A0AAD8TII2"/>
<evidence type="ECO:0000313" key="14">
    <source>
        <dbReference type="Proteomes" id="UP001231189"/>
    </source>
</evidence>
<dbReference type="SMART" id="SM00239">
    <property type="entry name" value="C2"/>
    <property type="match status" value="1"/>
</dbReference>
<evidence type="ECO:0000256" key="2">
    <source>
        <dbReference type="ARBA" id="ARBA00004236"/>
    </source>
</evidence>
<evidence type="ECO:0000256" key="5">
    <source>
        <dbReference type="ARBA" id="ARBA00022682"/>
    </source>
</evidence>
<evidence type="ECO:0000313" key="13">
    <source>
        <dbReference type="EMBL" id="KAK1682327.1"/>
    </source>
</evidence>
<dbReference type="PROSITE" id="PS50004">
    <property type="entry name" value="C2"/>
    <property type="match status" value="1"/>
</dbReference>
<dbReference type="GO" id="GO:0046872">
    <property type="term" value="F:metal ion binding"/>
    <property type="evidence" value="ECO:0007669"/>
    <property type="project" value="UniProtKB-KW"/>
</dbReference>
<dbReference type="Proteomes" id="UP001231189">
    <property type="component" value="Unassembled WGS sequence"/>
</dbReference>
<dbReference type="Pfam" id="PF04827">
    <property type="entry name" value="Plant_tran"/>
    <property type="match status" value="1"/>
</dbReference>
<evidence type="ECO:0000256" key="7">
    <source>
        <dbReference type="ARBA" id="ARBA00022837"/>
    </source>
</evidence>
<dbReference type="InterPro" id="IPR035892">
    <property type="entry name" value="C2_domain_sf"/>
</dbReference>
<dbReference type="PANTHER" id="PTHR45933">
    <property type="entry name" value="PROTEIN C2-DOMAIN ABA-RELATED 4"/>
    <property type="match status" value="1"/>
</dbReference>
<accession>A0AAD8TII2</accession>
<evidence type="ECO:0000256" key="4">
    <source>
        <dbReference type="ARBA" id="ARBA00022475"/>
    </source>
</evidence>
<evidence type="ECO:0000256" key="8">
    <source>
        <dbReference type="ARBA" id="ARBA00023121"/>
    </source>
</evidence>
<organism evidence="13 14">
    <name type="scientific">Lolium multiflorum</name>
    <name type="common">Italian ryegrass</name>
    <name type="synonym">Lolium perenne subsp. multiflorum</name>
    <dbReference type="NCBI Taxonomy" id="4521"/>
    <lineage>
        <taxon>Eukaryota</taxon>
        <taxon>Viridiplantae</taxon>
        <taxon>Streptophyta</taxon>
        <taxon>Embryophyta</taxon>
        <taxon>Tracheophyta</taxon>
        <taxon>Spermatophyta</taxon>
        <taxon>Magnoliopsida</taxon>
        <taxon>Liliopsida</taxon>
        <taxon>Poales</taxon>
        <taxon>Poaceae</taxon>
        <taxon>BOP clade</taxon>
        <taxon>Pooideae</taxon>
        <taxon>Poodae</taxon>
        <taxon>Poeae</taxon>
        <taxon>Poeae Chloroplast Group 2 (Poeae type)</taxon>
        <taxon>Loliodinae</taxon>
        <taxon>Loliinae</taxon>
        <taxon>Lolium</taxon>
    </lineage>
</organism>
<sequence>MYFNENPTFPDHYFRQRFWMSINLFKRISKELTKFDWFLQQRRNATGELGHSTYQKVTAALRMVAYDIPADLVDDHLTIGESQAIECVKLFVVAIVRMFGTTYLRAPNVEDTARLLEENKARDYETWIWHGYFGMPGSCNGINVLQQSPLTNKTALREGLQVEFEESGHTYNYGYYLAEGIYPRWQTFVKPVVNPKAGPIMDGLVGILKVRVVRGINLAYRDARGSDPYVVLRLGKQKVKTSVKKRSVNPIWHEELSLSIANPNAPIKLAVFDKDTFSKDDPMGDAEIEVEPLVEFLHMATEDIRNGTVMRSIRPSSRNCLAEESKVCWKNGRFVQDVILRLKNVESGEIQLQLQWVSMPGRK</sequence>
<dbReference type="GO" id="GO:0008289">
    <property type="term" value="F:lipid binding"/>
    <property type="evidence" value="ECO:0007669"/>
    <property type="project" value="UniProtKB-KW"/>
</dbReference>
<keyword evidence="9" id="KW-0472">Membrane</keyword>
<dbReference type="GO" id="GO:0005886">
    <property type="term" value="C:plasma membrane"/>
    <property type="evidence" value="ECO:0007669"/>
    <property type="project" value="UniProtKB-SubCell"/>
</dbReference>
<evidence type="ECO:0000256" key="1">
    <source>
        <dbReference type="ARBA" id="ARBA00004123"/>
    </source>
</evidence>
<dbReference type="Gene3D" id="2.60.40.150">
    <property type="entry name" value="C2 domain"/>
    <property type="match status" value="1"/>
</dbReference>
<keyword evidence="6" id="KW-0479">Metal-binding</keyword>